<evidence type="ECO:0000313" key="2">
    <source>
        <dbReference type="Proteomes" id="UP001159405"/>
    </source>
</evidence>
<dbReference type="Proteomes" id="UP001159405">
    <property type="component" value="Unassembled WGS sequence"/>
</dbReference>
<keyword evidence="2" id="KW-1185">Reference proteome</keyword>
<protein>
    <submittedName>
        <fullName evidence="1">Uncharacterized protein</fullName>
    </submittedName>
</protein>
<evidence type="ECO:0000313" key="1">
    <source>
        <dbReference type="EMBL" id="CAH3104537.1"/>
    </source>
</evidence>
<name>A0ABN8NCR0_9CNID</name>
<sequence length="103" mass="11407">MLAVKEERTFIGGVELARKTVVAADNQGIFVAFSQKNFTNCFPCFLFSVPLVTQPCPPPVLPSPPVILPNSPPPKEFSWVKCCFKCESGYEWYEIGGKGKYST</sequence>
<accession>A0ABN8NCR0</accession>
<comment type="caution">
    <text evidence="1">The sequence shown here is derived from an EMBL/GenBank/DDBJ whole genome shotgun (WGS) entry which is preliminary data.</text>
</comment>
<gene>
    <name evidence="1" type="ORF">PLOB_00012556</name>
</gene>
<organism evidence="1 2">
    <name type="scientific">Porites lobata</name>
    <dbReference type="NCBI Taxonomy" id="104759"/>
    <lineage>
        <taxon>Eukaryota</taxon>
        <taxon>Metazoa</taxon>
        <taxon>Cnidaria</taxon>
        <taxon>Anthozoa</taxon>
        <taxon>Hexacorallia</taxon>
        <taxon>Scleractinia</taxon>
        <taxon>Fungiina</taxon>
        <taxon>Poritidae</taxon>
        <taxon>Porites</taxon>
    </lineage>
</organism>
<reference evidence="1 2" key="1">
    <citation type="submission" date="2022-05" db="EMBL/GenBank/DDBJ databases">
        <authorList>
            <consortium name="Genoscope - CEA"/>
            <person name="William W."/>
        </authorList>
    </citation>
    <scope>NUCLEOTIDE SEQUENCE [LARGE SCALE GENOMIC DNA]</scope>
</reference>
<dbReference type="EMBL" id="CALNXK010000017">
    <property type="protein sequence ID" value="CAH3104537.1"/>
    <property type="molecule type" value="Genomic_DNA"/>
</dbReference>
<proteinExistence type="predicted"/>